<evidence type="ECO:0000313" key="11">
    <source>
        <dbReference type="EMBL" id="NSG87086.1"/>
    </source>
</evidence>
<feature type="domain" description="HAMP" evidence="10">
    <location>
        <begin position="327"/>
        <end position="379"/>
    </location>
</feature>
<evidence type="ECO:0000256" key="1">
    <source>
        <dbReference type="ARBA" id="ARBA00000085"/>
    </source>
</evidence>
<evidence type="ECO:0000259" key="9">
    <source>
        <dbReference type="PROSITE" id="PS50109"/>
    </source>
</evidence>
<evidence type="ECO:0000256" key="7">
    <source>
        <dbReference type="ARBA" id="ARBA00023012"/>
    </source>
</evidence>
<dbReference type="EC" id="2.7.13.3" evidence="3"/>
<dbReference type="InterPro" id="IPR005467">
    <property type="entry name" value="His_kinase_dom"/>
</dbReference>
<evidence type="ECO:0000256" key="5">
    <source>
        <dbReference type="ARBA" id="ARBA00022679"/>
    </source>
</evidence>
<keyword evidence="7" id="KW-0902">Two-component regulatory system</keyword>
<dbReference type="Pfam" id="PF06580">
    <property type="entry name" value="His_kinase"/>
    <property type="match status" value="1"/>
</dbReference>
<keyword evidence="8" id="KW-0472">Membrane</keyword>
<protein>
    <recommendedName>
        <fullName evidence="3">histidine kinase</fullName>
        <ecNumber evidence="3">2.7.13.3</ecNumber>
    </recommendedName>
</protein>
<dbReference type="SMART" id="SM00387">
    <property type="entry name" value="HATPase_c"/>
    <property type="match status" value="1"/>
</dbReference>
<comment type="subcellular location">
    <subcellularLocation>
        <location evidence="2">Membrane</location>
    </subcellularLocation>
</comment>
<evidence type="ECO:0000256" key="2">
    <source>
        <dbReference type="ARBA" id="ARBA00004370"/>
    </source>
</evidence>
<evidence type="ECO:0000256" key="3">
    <source>
        <dbReference type="ARBA" id="ARBA00012438"/>
    </source>
</evidence>
<comment type="catalytic activity">
    <reaction evidence="1">
        <text>ATP + protein L-histidine = ADP + protein N-phospho-L-histidine.</text>
        <dbReference type="EC" id="2.7.13.3"/>
    </reaction>
</comment>
<evidence type="ECO:0000259" key="10">
    <source>
        <dbReference type="PROSITE" id="PS50885"/>
    </source>
</evidence>
<organism evidence="11 12">
    <name type="scientific">Blautia faecis</name>
    <dbReference type="NCBI Taxonomy" id="871665"/>
    <lineage>
        <taxon>Bacteria</taxon>
        <taxon>Bacillati</taxon>
        <taxon>Bacillota</taxon>
        <taxon>Clostridia</taxon>
        <taxon>Lachnospirales</taxon>
        <taxon>Lachnospiraceae</taxon>
        <taxon>Blautia</taxon>
    </lineage>
</organism>
<dbReference type="InterPro" id="IPR010559">
    <property type="entry name" value="Sig_transdc_His_kin_internal"/>
</dbReference>
<evidence type="ECO:0000256" key="8">
    <source>
        <dbReference type="SAM" id="Phobius"/>
    </source>
</evidence>
<proteinExistence type="predicted"/>
<keyword evidence="6 11" id="KW-0418">Kinase</keyword>
<feature type="transmembrane region" description="Helical" evidence="8">
    <location>
        <begin position="302"/>
        <end position="324"/>
    </location>
</feature>
<dbReference type="EMBL" id="JAAITS010000060">
    <property type="protein sequence ID" value="NSG87086.1"/>
    <property type="molecule type" value="Genomic_DNA"/>
</dbReference>
<comment type="caution">
    <text evidence="11">The sequence shown here is derived from an EMBL/GenBank/DDBJ whole genome shotgun (WGS) entry which is preliminary data.</text>
</comment>
<dbReference type="SUPFAM" id="SSF55874">
    <property type="entry name" value="ATPase domain of HSP90 chaperone/DNA topoisomerase II/histidine kinase"/>
    <property type="match status" value="1"/>
</dbReference>
<dbReference type="InterPro" id="IPR050640">
    <property type="entry name" value="Bact_2-comp_sensor_kinase"/>
</dbReference>
<dbReference type="Gene3D" id="3.30.565.10">
    <property type="entry name" value="Histidine kinase-like ATPase, C-terminal domain"/>
    <property type="match status" value="1"/>
</dbReference>
<dbReference type="Pfam" id="PF02518">
    <property type="entry name" value="HATPase_c"/>
    <property type="match status" value="1"/>
</dbReference>
<dbReference type="Gene3D" id="6.10.340.10">
    <property type="match status" value="1"/>
</dbReference>
<dbReference type="PANTHER" id="PTHR34220:SF7">
    <property type="entry name" value="SENSOR HISTIDINE KINASE YPDA"/>
    <property type="match status" value="1"/>
</dbReference>
<keyword evidence="8" id="KW-1133">Transmembrane helix</keyword>
<feature type="transmembrane region" description="Helical" evidence="8">
    <location>
        <begin position="15"/>
        <end position="34"/>
    </location>
</feature>
<dbReference type="InterPro" id="IPR036890">
    <property type="entry name" value="HATPase_C_sf"/>
</dbReference>
<sequence>MTKVQKWFAKLRNRIFFSFVGCFLGIMLLIMGVFQFSSQKHFSQLAVSSTRRELASITDNLESTLQHVINFSISASINDGIIRIARTYPTLPGSEAEQYAVRKKINTIINAIIALSPNIAMWDIMAKDGSFFQAGGYNLSELDSFDKEQIMKQHQNARQAMITGPYFYLPARETLKENGKYVFLISKPIVDLNTRETYGYLMFFIEASTIASPFVNYRPNNSEVTFYITDQENTILLASDLNYTGKTIREAFPFSKRDVENLETQDYLTKENVVYCSTQMSLPDWKLIHVIPMDELMKEQHLFARIFFICNLLVILFFALLSWWNARAISGPILDLSEVMKNVVKEAYAPVEVPGTSEEIQILYRGYNTFAEQTQQLLQTIYEEEREKNDYQFRLIQEQIKPHFLYNTLEMIKSMIDLGIYDEAGEAISTLARFYRNSLSKGSNIITIATEIDMVKQYLYIEKLRHMEYFDYEIVCEKGTEQYVIPKLTLQPILENAIVHGTASDGRMCFVSLSIKNAADTVVITVKDDGNGIEPEKLCQLNKNLDEARGEEKGSFGLFSINRRVRLLYGTEYGIRLESEPGKGTIVILRIPKLEHLDETASSILERDQETAGRKQYEENRYY</sequence>
<accession>A0ABX2HCW9</accession>
<dbReference type="GeneID" id="69514005"/>
<dbReference type="PROSITE" id="PS50109">
    <property type="entry name" value="HIS_KIN"/>
    <property type="match status" value="1"/>
</dbReference>
<dbReference type="Proteomes" id="UP001644719">
    <property type="component" value="Unassembled WGS sequence"/>
</dbReference>
<dbReference type="InterPro" id="IPR003594">
    <property type="entry name" value="HATPase_dom"/>
</dbReference>
<dbReference type="GO" id="GO:0016301">
    <property type="term" value="F:kinase activity"/>
    <property type="evidence" value="ECO:0007669"/>
    <property type="project" value="UniProtKB-KW"/>
</dbReference>
<evidence type="ECO:0000313" key="12">
    <source>
        <dbReference type="Proteomes" id="UP001644719"/>
    </source>
</evidence>
<name>A0ABX2HCW9_9FIRM</name>
<reference evidence="11 12" key="1">
    <citation type="journal article" date="2020" name="Cell Host Microbe">
        <title>Functional and Genomic Variation between Human-Derived Isolates of Lachnospiraceae Reveals Inter- and Intra-Species Diversity.</title>
        <authorList>
            <person name="Sorbara M.T."/>
            <person name="Littmann E.R."/>
            <person name="Fontana E."/>
            <person name="Moody T.U."/>
            <person name="Kohout C.E."/>
            <person name="Gjonbalaj M."/>
            <person name="Eaton V."/>
            <person name="Seok R."/>
            <person name="Leiner I.M."/>
            <person name="Pamer E.G."/>
        </authorList>
    </citation>
    <scope>NUCLEOTIDE SEQUENCE [LARGE SCALE GENOMIC DNA]</scope>
    <source>
        <strain evidence="11 12">MSK.17.74</strain>
    </source>
</reference>
<keyword evidence="8" id="KW-0812">Transmembrane</keyword>
<keyword evidence="4" id="KW-0597">Phosphoprotein</keyword>
<dbReference type="InterPro" id="IPR003660">
    <property type="entry name" value="HAMP_dom"/>
</dbReference>
<feature type="domain" description="Histidine kinase" evidence="9">
    <location>
        <begin position="490"/>
        <end position="595"/>
    </location>
</feature>
<dbReference type="RefSeq" id="WP_173770242.1">
    <property type="nucleotide sequence ID" value="NZ_JAAITS010000060.1"/>
</dbReference>
<dbReference type="PROSITE" id="PS50885">
    <property type="entry name" value="HAMP"/>
    <property type="match status" value="1"/>
</dbReference>
<evidence type="ECO:0000256" key="4">
    <source>
        <dbReference type="ARBA" id="ARBA00022553"/>
    </source>
</evidence>
<keyword evidence="12" id="KW-1185">Reference proteome</keyword>
<dbReference type="PANTHER" id="PTHR34220">
    <property type="entry name" value="SENSOR HISTIDINE KINASE YPDA"/>
    <property type="match status" value="1"/>
</dbReference>
<evidence type="ECO:0000256" key="6">
    <source>
        <dbReference type="ARBA" id="ARBA00022777"/>
    </source>
</evidence>
<gene>
    <name evidence="11" type="ORF">G5B17_17115</name>
</gene>
<dbReference type="Gene3D" id="3.30.450.20">
    <property type="entry name" value="PAS domain"/>
    <property type="match status" value="1"/>
</dbReference>
<keyword evidence="5" id="KW-0808">Transferase</keyword>